<feature type="transmembrane region" description="Helical" evidence="6">
    <location>
        <begin position="375"/>
        <end position="393"/>
    </location>
</feature>
<dbReference type="GO" id="GO:0016020">
    <property type="term" value="C:membrane"/>
    <property type="evidence" value="ECO:0007669"/>
    <property type="project" value="UniProtKB-SubCell"/>
</dbReference>
<evidence type="ECO:0000256" key="5">
    <source>
        <dbReference type="ARBA" id="ARBA00023136"/>
    </source>
</evidence>
<evidence type="ECO:0000256" key="4">
    <source>
        <dbReference type="ARBA" id="ARBA00022989"/>
    </source>
</evidence>
<protein>
    <submittedName>
        <fullName evidence="7">Putrescine importer PuuP</fullName>
    </submittedName>
</protein>
<keyword evidence="5 6" id="KW-0472">Membrane</keyword>
<feature type="transmembrane region" description="Helical" evidence="6">
    <location>
        <begin position="236"/>
        <end position="258"/>
    </location>
</feature>
<evidence type="ECO:0000256" key="2">
    <source>
        <dbReference type="ARBA" id="ARBA00022448"/>
    </source>
</evidence>
<reference evidence="7" key="1">
    <citation type="submission" date="2016-10" db="EMBL/GenBank/DDBJ databases">
        <title>Sequence of Gallionella enrichment culture.</title>
        <authorList>
            <person name="Poehlein A."/>
            <person name="Muehling M."/>
            <person name="Daniel R."/>
        </authorList>
    </citation>
    <scope>NUCLEOTIDE SEQUENCE</scope>
</reference>
<keyword evidence="2" id="KW-0813">Transport</keyword>
<feature type="transmembrane region" description="Helical" evidence="6">
    <location>
        <begin position="434"/>
        <end position="457"/>
    </location>
</feature>
<dbReference type="PANTHER" id="PTHR45649">
    <property type="entry name" value="AMINO-ACID PERMEASE BAT1"/>
    <property type="match status" value="1"/>
</dbReference>
<comment type="caution">
    <text evidence="7">The sequence shown here is derived from an EMBL/GenBank/DDBJ whole genome shotgun (WGS) entry which is preliminary data.</text>
</comment>
<feature type="transmembrane region" description="Helical" evidence="6">
    <location>
        <begin position="103"/>
        <end position="132"/>
    </location>
</feature>
<feature type="transmembrane region" description="Helical" evidence="6">
    <location>
        <begin position="56"/>
        <end position="82"/>
    </location>
</feature>
<comment type="subcellular location">
    <subcellularLocation>
        <location evidence="1">Membrane</location>
        <topology evidence="1">Multi-pass membrane protein</topology>
    </subcellularLocation>
</comment>
<dbReference type="PIRSF" id="PIRSF006060">
    <property type="entry name" value="AA_transporter"/>
    <property type="match status" value="1"/>
</dbReference>
<feature type="transmembrane region" description="Helical" evidence="6">
    <location>
        <begin position="32"/>
        <end position="50"/>
    </location>
</feature>
<feature type="transmembrane region" description="Helical" evidence="6">
    <location>
        <begin position="325"/>
        <end position="354"/>
    </location>
</feature>
<dbReference type="GO" id="GO:0022857">
    <property type="term" value="F:transmembrane transporter activity"/>
    <property type="evidence" value="ECO:0007669"/>
    <property type="project" value="InterPro"/>
</dbReference>
<proteinExistence type="predicted"/>
<evidence type="ECO:0000256" key="1">
    <source>
        <dbReference type="ARBA" id="ARBA00004141"/>
    </source>
</evidence>
<feature type="transmembrane region" description="Helical" evidence="6">
    <location>
        <begin position="187"/>
        <end position="207"/>
    </location>
</feature>
<keyword evidence="4 6" id="KW-1133">Transmembrane helix</keyword>
<name>A0A1J5R203_9ZZZZ</name>
<accession>A0A1J5R203</accession>
<sequence length="519" mass="55370">MTHSQHDHDKHMLHSMGYAQELLRGMKTFQNFAISFSIICILSGGINSFSQGLGSVGGAAIGIGWPLALLFSFLVALAMGQIASAFPTAGGLYHWGSILGGRALGWITAWFNLVGLTTVLAAINVGTYLFFVNALGSTLGLDTNALLPATPTAYSLTVQAAAVILITVSQGLFNHFGIRLTSKLTDFSGYVIFLGAIVLTLSLLIFAPHLDFSRLVTFSNYSGDAGGGTWPHSDHMAYLFLLGLLLPAYTITGFDASAHTAEETINAAHTVPKGMTHSVLWAGVFGWVMLCAIILAAPDLSAAAAKGGSQFFFIMDQVLPAPLKVALYAVIFLAQYLCGLATVTSASRMVFAFARDGGLPFSRKLRKIDPKYRTPVWALWSVVALSILFTLYTPVYTTIAAVCTMFLYISYLLPVAAGLIAYRRSWTQMGPFNLGGFYPVIAVLALAGGVVLLYIGIQPPNDQALSVTLIALAVTALVWFGLERRRFQGPPLGKLSAAQLAEIAAREQAVGEALVQPAD</sequence>
<dbReference type="Gene3D" id="1.20.1740.10">
    <property type="entry name" value="Amino acid/polyamine transporter I"/>
    <property type="match status" value="1"/>
</dbReference>
<feature type="transmembrane region" description="Helical" evidence="6">
    <location>
        <begin position="152"/>
        <end position="175"/>
    </location>
</feature>
<evidence type="ECO:0000256" key="3">
    <source>
        <dbReference type="ARBA" id="ARBA00022692"/>
    </source>
</evidence>
<organism evidence="7">
    <name type="scientific">mine drainage metagenome</name>
    <dbReference type="NCBI Taxonomy" id="410659"/>
    <lineage>
        <taxon>unclassified sequences</taxon>
        <taxon>metagenomes</taxon>
        <taxon>ecological metagenomes</taxon>
    </lineage>
</organism>
<keyword evidence="3 6" id="KW-0812">Transmembrane</keyword>
<evidence type="ECO:0000256" key="6">
    <source>
        <dbReference type="SAM" id="Phobius"/>
    </source>
</evidence>
<gene>
    <name evidence="7" type="primary">puuP_2</name>
    <name evidence="7" type="ORF">GALL_281280</name>
</gene>
<dbReference type="InterPro" id="IPR002293">
    <property type="entry name" value="AA/rel_permease1"/>
</dbReference>
<feature type="transmembrane region" description="Helical" evidence="6">
    <location>
        <begin position="399"/>
        <end position="422"/>
    </location>
</feature>
<evidence type="ECO:0000313" key="7">
    <source>
        <dbReference type="EMBL" id="OIQ89990.1"/>
    </source>
</evidence>
<feature type="transmembrane region" description="Helical" evidence="6">
    <location>
        <begin position="279"/>
        <end position="305"/>
    </location>
</feature>
<dbReference type="AlphaFoldDB" id="A0A1J5R203"/>
<dbReference type="Pfam" id="PF13520">
    <property type="entry name" value="AA_permease_2"/>
    <property type="match status" value="1"/>
</dbReference>
<dbReference type="PANTHER" id="PTHR45649:SF26">
    <property type="entry name" value="OS04G0435100 PROTEIN"/>
    <property type="match status" value="1"/>
</dbReference>
<dbReference type="EMBL" id="MLJW01000309">
    <property type="protein sequence ID" value="OIQ89990.1"/>
    <property type="molecule type" value="Genomic_DNA"/>
</dbReference>
<feature type="transmembrane region" description="Helical" evidence="6">
    <location>
        <begin position="463"/>
        <end position="482"/>
    </location>
</feature>